<dbReference type="EMBL" id="UZAM01013216">
    <property type="protein sequence ID" value="VDP26333.1"/>
    <property type="molecule type" value="Genomic_DNA"/>
</dbReference>
<name>A0A183J1S1_9BILA</name>
<organism evidence="5">
    <name type="scientific">Soboliphyme baturini</name>
    <dbReference type="NCBI Taxonomy" id="241478"/>
    <lineage>
        <taxon>Eukaryota</taxon>
        <taxon>Metazoa</taxon>
        <taxon>Ecdysozoa</taxon>
        <taxon>Nematoda</taxon>
        <taxon>Enoplea</taxon>
        <taxon>Dorylaimia</taxon>
        <taxon>Dioctophymatida</taxon>
        <taxon>Dioctophymatoidea</taxon>
        <taxon>Soboliphymatidae</taxon>
        <taxon>Soboliphyme</taxon>
    </lineage>
</organism>
<evidence type="ECO:0000256" key="1">
    <source>
        <dbReference type="SAM" id="Coils"/>
    </source>
</evidence>
<keyword evidence="1" id="KW-0175">Coiled coil</keyword>
<keyword evidence="4" id="KW-1185">Reference proteome</keyword>
<reference evidence="3 4" key="2">
    <citation type="submission" date="2018-11" db="EMBL/GenBank/DDBJ databases">
        <authorList>
            <consortium name="Pathogen Informatics"/>
        </authorList>
    </citation>
    <scope>NUCLEOTIDE SEQUENCE [LARGE SCALE GENOMIC DNA]</scope>
</reference>
<reference evidence="5" key="1">
    <citation type="submission" date="2016-06" db="UniProtKB">
        <authorList>
            <consortium name="WormBaseParasite"/>
        </authorList>
    </citation>
    <scope>IDENTIFICATION</scope>
</reference>
<evidence type="ECO:0000256" key="2">
    <source>
        <dbReference type="SAM" id="MobiDB-lite"/>
    </source>
</evidence>
<feature type="region of interest" description="Disordered" evidence="2">
    <location>
        <begin position="144"/>
        <end position="179"/>
    </location>
</feature>
<feature type="coiled-coil region" evidence="1">
    <location>
        <begin position="3"/>
        <end position="30"/>
    </location>
</feature>
<feature type="compositionally biased region" description="Acidic residues" evidence="2">
    <location>
        <begin position="152"/>
        <end position="165"/>
    </location>
</feature>
<gene>
    <name evidence="3" type="ORF">SBAD_LOCUS9819</name>
</gene>
<evidence type="ECO:0000313" key="4">
    <source>
        <dbReference type="Proteomes" id="UP000270296"/>
    </source>
</evidence>
<evidence type="ECO:0000313" key="3">
    <source>
        <dbReference type="EMBL" id="VDP26333.1"/>
    </source>
</evidence>
<dbReference type="AlphaFoldDB" id="A0A183J1S1"/>
<sequence length="179" mass="20391">MSIGNYLKQIAELEKAKEDLHEMVTVLTMKLERLESSTTDKSKVDLLDAKSMLSKEKEDVASLVQQISQIRSTEERVKEENRQLRLQANEMKDVILKLQQRESSLQQQNLIMEHELERTQTEAASNALSLKFAMRRIEDLQFALQEGLSESSESDEGETEDDDDPAGERRSYASGTPSI</sequence>
<feature type="coiled-coil region" evidence="1">
    <location>
        <begin position="63"/>
        <end position="108"/>
    </location>
</feature>
<evidence type="ECO:0000313" key="5">
    <source>
        <dbReference type="WBParaSite" id="SBAD_0001017001-mRNA-1"/>
    </source>
</evidence>
<protein>
    <submittedName>
        <fullName evidence="5">CGNL1</fullName>
    </submittedName>
</protein>
<dbReference type="Proteomes" id="UP000270296">
    <property type="component" value="Unassembled WGS sequence"/>
</dbReference>
<dbReference type="WBParaSite" id="SBAD_0001017001-mRNA-1">
    <property type="protein sequence ID" value="SBAD_0001017001-mRNA-1"/>
    <property type="gene ID" value="SBAD_0001017001"/>
</dbReference>
<proteinExistence type="predicted"/>
<dbReference type="OrthoDB" id="2914378at2759"/>
<accession>A0A183J1S1</accession>